<gene>
    <name evidence="2" type="ORF">SE17_34745</name>
</gene>
<sequence>MSAPAPQVIQLSCPNCRTPMRAQVFTLVDVGLQPELKNYLLAGQLNMAVCPNCGTPAMIAAPLIYHDPAKQLLLVHFPQQLNARPDEEERFIGDAAAALMRSLPQNAPKGYMLAP</sequence>
<evidence type="ECO:0000313" key="3">
    <source>
        <dbReference type="Proteomes" id="UP000050509"/>
    </source>
</evidence>
<evidence type="ECO:0000259" key="1">
    <source>
        <dbReference type="Pfam" id="PF14353"/>
    </source>
</evidence>
<comment type="caution">
    <text evidence="2">The sequence shown here is derived from an EMBL/GenBank/DDBJ whole genome shotgun (WGS) entry which is preliminary data.</text>
</comment>
<name>A0A0P9F9C4_9CHLR</name>
<evidence type="ECO:0000313" key="2">
    <source>
        <dbReference type="EMBL" id="KPV49059.1"/>
    </source>
</evidence>
<accession>A0A0P9F9C4</accession>
<dbReference type="Pfam" id="PF14353">
    <property type="entry name" value="CpXC"/>
    <property type="match status" value="1"/>
</dbReference>
<dbReference type="Proteomes" id="UP000050509">
    <property type="component" value="Unassembled WGS sequence"/>
</dbReference>
<dbReference type="AlphaFoldDB" id="A0A0P9F9C4"/>
<protein>
    <recommendedName>
        <fullName evidence="1">CpXC domain-containing protein</fullName>
    </recommendedName>
</protein>
<keyword evidence="3" id="KW-1185">Reference proteome</keyword>
<organism evidence="2 3">
    <name type="scientific">Kouleothrix aurantiaca</name>
    <dbReference type="NCBI Taxonomy" id="186479"/>
    <lineage>
        <taxon>Bacteria</taxon>
        <taxon>Bacillati</taxon>
        <taxon>Chloroflexota</taxon>
        <taxon>Chloroflexia</taxon>
        <taxon>Chloroflexales</taxon>
        <taxon>Roseiflexineae</taxon>
        <taxon>Roseiflexaceae</taxon>
        <taxon>Kouleothrix</taxon>
    </lineage>
</organism>
<proteinExistence type="predicted"/>
<reference evidence="2 3" key="1">
    <citation type="submission" date="2015-09" db="EMBL/GenBank/DDBJ databases">
        <title>Draft genome sequence of Kouleothrix aurantiaca JCM 19913.</title>
        <authorList>
            <person name="Hemp J."/>
        </authorList>
    </citation>
    <scope>NUCLEOTIDE SEQUENCE [LARGE SCALE GENOMIC DNA]</scope>
    <source>
        <strain evidence="2 3">COM-B</strain>
    </source>
</reference>
<dbReference type="EMBL" id="LJCR01002227">
    <property type="protein sequence ID" value="KPV49059.1"/>
    <property type="molecule type" value="Genomic_DNA"/>
</dbReference>
<dbReference type="InterPro" id="IPR025682">
    <property type="entry name" value="CpXC_dom"/>
</dbReference>
<feature type="domain" description="CpXC" evidence="1">
    <location>
        <begin position="11"/>
        <end position="112"/>
    </location>
</feature>
<feature type="non-terminal residue" evidence="2">
    <location>
        <position position="115"/>
    </location>
</feature>